<evidence type="ECO:0000313" key="1">
    <source>
        <dbReference type="EMBL" id="TGZ43777.1"/>
    </source>
</evidence>
<dbReference type="Proteomes" id="UP000310200">
    <property type="component" value="Unassembled WGS sequence"/>
</dbReference>
<reference evidence="1 2" key="1">
    <citation type="journal article" date="2019" name="Philos. Trans. R. Soc. Lond., B, Biol. Sci.">
        <title>Ant behaviour and brain gene expression of defending hosts depend on the ecological success of the intruding social parasite.</title>
        <authorList>
            <person name="Kaur R."/>
            <person name="Stoldt M."/>
            <person name="Jongepier E."/>
            <person name="Feldmeyer B."/>
            <person name="Menzel F."/>
            <person name="Bornberg-Bauer E."/>
            <person name="Foitzik S."/>
        </authorList>
    </citation>
    <scope>NUCLEOTIDE SEQUENCE [LARGE SCALE GENOMIC DNA]</scope>
    <source>
        <tissue evidence="1">Whole body</tissue>
    </source>
</reference>
<sequence>MSSPRAKASYHNVRIIVIVTLAVTLCYPAVVNTAAVRSEKLLQGVLLRDSRDVKMPPSSQESDEEDAAKRYCSNHNTPCGWAVYDSYTRDIMYYMKNTCECLDESYKCVRERDDLSASAYVYRCRQNTTADDIPMSSDDSI</sequence>
<keyword evidence="2" id="KW-1185">Reference proteome</keyword>
<proteinExistence type="predicted"/>
<organism evidence="1 2">
    <name type="scientific">Temnothorax longispinosus</name>
    <dbReference type="NCBI Taxonomy" id="300112"/>
    <lineage>
        <taxon>Eukaryota</taxon>
        <taxon>Metazoa</taxon>
        <taxon>Ecdysozoa</taxon>
        <taxon>Arthropoda</taxon>
        <taxon>Hexapoda</taxon>
        <taxon>Insecta</taxon>
        <taxon>Pterygota</taxon>
        <taxon>Neoptera</taxon>
        <taxon>Endopterygota</taxon>
        <taxon>Hymenoptera</taxon>
        <taxon>Apocrita</taxon>
        <taxon>Aculeata</taxon>
        <taxon>Formicoidea</taxon>
        <taxon>Formicidae</taxon>
        <taxon>Myrmicinae</taxon>
        <taxon>Temnothorax</taxon>
    </lineage>
</organism>
<dbReference type="AlphaFoldDB" id="A0A4S2K8X1"/>
<comment type="caution">
    <text evidence="1">The sequence shown here is derived from an EMBL/GenBank/DDBJ whole genome shotgun (WGS) entry which is preliminary data.</text>
</comment>
<gene>
    <name evidence="1" type="ORF">DBV15_04325</name>
</gene>
<evidence type="ECO:0000313" key="2">
    <source>
        <dbReference type="Proteomes" id="UP000310200"/>
    </source>
</evidence>
<name>A0A4S2K8X1_9HYME</name>
<dbReference type="EMBL" id="QBLH01003184">
    <property type="protein sequence ID" value="TGZ43777.1"/>
    <property type="molecule type" value="Genomic_DNA"/>
</dbReference>
<accession>A0A4S2K8X1</accession>
<protein>
    <submittedName>
        <fullName evidence="1">Uncharacterized protein</fullName>
    </submittedName>
</protein>